<evidence type="ECO:0000313" key="3">
    <source>
        <dbReference type="EMBL" id="TBT86012.1"/>
    </source>
</evidence>
<protein>
    <submittedName>
        <fullName evidence="3">ROK family transcriptional regulator</fullName>
    </submittedName>
</protein>
<dbReference type="PANTHER" id="PTHR18964">
    <property type="entry name" value="ROK (REPRESSOR, ORF, KINASE) FAMILY"/>
    <property type="match status" value="1"/>
</dbReference>
<dbReference type="Pfam" id="PF12802">
    <property type="entry name" value="MarR_2"/>
    <property type="match status" value="1"/>
</dbReference>
<accession>A0A4Q9KF56</accession>
<comment type="similarity">
    <text evidence="1">Belongs to the ROK (NagC/XylR) family.</text>
</comment>
<dbReference type="GO" id="GO:0003700">
    <property type="term" value="F:DNA-binding transcription factor activity"/>
    <property type="evidence" value="ECO:0007669"/>
    <property type="project" value="InterPro"/>
</dbReference>
<comment type="caution">
    <text evidence="3">The sequence shown here is derived from an EMBL/GenBank/DDBJ whole genome shotgun (WGS) entry which is preliminary data.</text>
</comment>
<reference evidence="3 4" key="1">
    <citation type="submission" date="2019-01" db="EMBL/GenBank/DDBJ databases">
        <title>Lactibacter flavus gen. nov., sp. nov., a novel bacterium of the family Propionibacteriaceae isolated from raw milk and dairy products.</title>
        <authorList>
            <person name="Huptas C."/>
            <person name="Wenning M."/>
            <person name="Breitenwieser F."/>
            <person name="Doll E."/>
            <person name="Von Neubeck M."/>
            <person name="Busse H.-J."/>
            <person name="Scherer S."/>
        </authorList>
    </citation>
    <scope>NUCLEOTIDE SEQUENCE [LARGE SCALE GENOMIC DNA]</scope>
    <source>
        <strain evidence="3 4">KCTC 33808</strain>
    </source>
</reference>
<evidence type="ECO:0000256" key="1">
    <source>
        <dbReference type="ARBA" id="ARBA00006479"/>
    </source>
</evidence>
<dbReference type="CDD" id="cd24076">
    <property type="entry name" value="ASKHA_ATPase_ROK_BsXylR-like"/>
    <property type="match status" value="1"/>
</dbReference>
<dbReference type="Proteomes" id="UP000292373">
    <property type="component" value="Unassembled WGS sequence"/>
</dbReference>
<gene>
    <name evidence="3" type="ORF">ET989_05115</name>
</gene>
<dbReference type="SUPFAM" id="SSF53067">
    <property type="entry name" value="Actin-like ATPase domain"/>
    <property type="match status" value="1"/>
</dbReference>
<evidence type="ECO:0000313" key="4">
    <source>
        <dbReference type="Proteomes" id="UP000292373"/>
    </source>
</evidence>
<dbReference type="InterPro" id="IPR043129">
    <property type="entry name" value="ATPase_NBD"/>
</dbReference>
<sequence>MRAANMGLLLRHLRGHGGRSRAQLASETGLSKATTSSLIADLAARGLVREGELVRGGSVGRPGQTVTLDGANVTGIGLELSVDYAALTAVSLAGTVVRESVVPLDVAHLALDVVFDRAAAYLTRAVDSLREAGAHVVGITVAPPGIIDYDTGTLRFAPNLGWRGVPLVAELSERLGPEAPPIRLENDAKLAAVAEFDRVAPQGIRDLLYLSGEVGIGAGIVADGRLVRGYSGFSGEVGHLPLDPTLTPCNCGRRGCWETIVGLTAFLRLAADPGDSLHDPKRALEDRLLTLADRARAGDERTLVALATVTERLALGLGILVDVLNPKMIVLGGYYAFFGEFILPPVQAALAERRLDEGSAIVLATSELGLISTARGGALLALEDVFTDPTVVAGAD</sequence>
<dbReference type="OrthoDB" id="3225083at2"/>
<dbReference type="InterPro" id="IPR036390">
    <property type="entry name" value="WH_DNA-bd_sf"/>
</dbReference>
<evidence type="ECO:0000259" key="2">
    <source>
        <dbReference type="Pfam" id="PF12802"/>
    </source>
</evidence>
<dbReference type="SUPFAM" id="SSF46785">
    <property type="entry name" value="Winged helix' DNA-binding domain"/>
    <property type="match status" value="1"/>
</dbReference>
<dbReference type="PANTHER" id="PTHR18964:SF149">
    <property type="entry name" value="BIFUNCTIONAL UDP-N-ACETYLGLUCOSAMINE 2-EPIMERASE_N-ACETYLMANNOSAMINE KINASE"/>
    <property type="match status" value="1"/>
</dbReference>
<dbReference type="InterPro" id="IPR036388">
    <property type="entry name" value="WH-like_DNA-bd_sf"/>
</dbReference>
<dbReference type="Pfam" id="PF00480">
    <property type="entry name" value="ROK"/>
    <property type="match status" value="1"/>
</dbReference>
<feature type="domain" description="HTH marR-type" evidence="2">
    <location>
        <begin position="9"/>
        <end position="50"/>
    </location>
</feature>
<name>A0A4Q9KF56_9ACTN</name>
<proteinExistence type="inferred from homology"/>
<dbReference type="InterPro" id="IPR000835">
    <property type="entry name" value="HTH_MarR-typ"/>
</dbReference>
<dbReference type="AlphaFoldDB" id="A0A4Q9KF56"/>
<keyword evidence="4" id="KW-1185">Reference proteome</keyword>
<organism evidence="3 4">
    <name type="scientific">Propioniciclava sinopodophylli</name>
    <dbReference type="NCBI Taxonomy" id="1837344"/>
    <lineage>
        <taxon>Bacteria</taxon>
        <taxon>Bacillati</taxon>
        <taxon>Actinomycetota</taxon>
        <taxon>Actinomycetes</taxon>
        <taxon>Propionibacteriales</taxon>
        <taxon>Propionibacteriaceae</taxon>
        <taxon>Propioniciclava</taxon>
    </lineage>
</organism>
<dbReference type="EMBL" id="SDMQ01000004">
    <property type="protein sequence ID" value="TBT86012.1"/>
    <property type="molecule type" value="Genomic_DNA"/>
</dbReference>
<dbReference type="InterPro" id="IPR000600">
    <property type="entry name" value="ROK"/>
</dbReference>
<dbReference type="Gene3D" id="3.30.420.40">
    <property type="match status" value="2"/>
</dbReference>
<dbReference type="Gene3D" id="1.10.10.10">
    <property type="entry name" value="Winged helix-like DNA-binding domain superfamily/Winged helix DNA-binding domain"/>
    <property type="match status" value="1"/>
</dbReference>